<keyword evidence="4 5" id="KW-0732">Signal</keyword>
<sequence>MKKTNFVIVSMLIFAIFLAGCSSSNPNVGSSTSPAPEASKAPTADKQITLRYAVWGAQPTYQKVVDAFMKENPNIKVELQVTPWANFWDKLFTELAGGTAPDVFWGHLTRLPSLMEKGALMDISANIKKDNIDMSKYSDAIIKAYTKDGKTYAIPQQWSTIGIIYNKDLLKKAGFNEYPKDLSWNPKDGGTLIPFLQKLTVDKNGKHPNEPGFDPKNIVQYGYNFVDKDQIDPGQFIGYAAQNGGTILNAEGKLAYDDKLLETYQFMYDLTFKYFVAPSYTTIRTGGSEAKFVGQQIAVWNDGNWMMTPLKQKADFEWGITSIPAGPQGKVATTLGLGDVINSKTKYPEESWKFIKFITGKTGQDIIGGTGAYFPGLSDSNASFLDFYKSQGIDAMPFAENSKLPAVAAPVTKNYNEWLQVWTKYTSLMLSGEMDPKTTLDKIKAEGDPVAVK</sequence>
<comment type="subcellular location">
    <subcellularLocation>
        <location evidence="1">Cell envelope</location>
    </subcellularLocation>
</comment>
<dbReference type="Gene3D" id="3.40.190.10">
    <property type="entry name" value="Periplasmic binding protein-like II"/>
    <property type="match status" value="1"/>
</dbReference>
<keyword evidence="7" id="KW-1185">Reference proteome</keyword>
<accession>A0ABX0JEG3</accession>
<comment type="caution">
    <text evidence="6">The sequence shown here is derived from an EMBL/GenBank/DDBJ whole genome shotgun (WGS) entry which is preliminary data.</text>
</comment>
<dbReference type="PROSITE" id="PS51257">
    <property type="entry name" value="PROKAR_LIPOPROTEIN"/>
    <property type="match status" value="1"/>
</dbReference>
<protein>
    <submittedName>
        <fullName evidence="6">Sugar ABC transporter substrate-binding protein</fullName>
    </submittedName>
</protein>
<evidence type="ECO:0000256" key="5">
    <source>
        <dbReference type="SAM" id="SignalP"/>
    </source>
</evidence>
<feature type="chain" id="PRO_5046993382" evidence="5">
    <location>
        <begin position="20"/>
        <end position="453"/>
    </location>
</feature>
<gene>
    <name evidence="6" type="ORF">G9U52_34855</name>
</gene>
<evidence type="ECO:0000256" key="2">
    <source>
        <dbReference type="ARBA" id="ARBA00008520"/>
    </source>
</evidence>
<evidence type="ECO:0000256" key="4">
    <source>
        <dbReference type="ARBA" id="ARBA00022729"/>
    </source>
</evidence>
<evidence type="ECO:0000256" key="1">
    <source>
        <dbReference type="ARBA" id="ARBA00004196"/>
    </source>
</evidence>
<feature type="signal peptide" evidence="5">
    <location>
        <begin position="1"/>
        <end position="19"/>
    </location>
</feature>
<dbReference type="Pfam" id="PF01547">
    <property type="entry name" value="SBP_bac_1"/>
    <property type="match status" value="1"/>
</dbReference>
<proteinExistence type="inferred from homology"/>
<reference evidence="6" key="1">
    <citation type="submission" date="2020-03" db="EMBL/GenBank/DDBJ databases">
        <title>Draft sequencing of Paenibacilllus sp. S3N08.</title>
        <authorList>
            <person name="Kim D.-U."/>
        </authorList>
    </citation>
    <scope>NUCLEOTIDE SEQUENCE</scope>
    <source>
        <strain evidence="6">S3N08</strain>
    </source>
</reference>
<name>A0ABX0JEG3_9BACL</name>
<dbReference type="InterPro" id="IPR050490">
    <property type="entry name" value="Bact_solute-bd_prot1"/>
</dbReference>
<dbReference type="RefSeq" id="WP_166156793.1">
    <property type="nucleotide sequence ID" value="NZ_JAAOIW010000024.1"/>
</dbReference>
<dbReference type="InterPro" id="IPR006059">
    <property type="entry name" value="SBP"/>
</dbReference>
<comment type="similarity">
    <text evidence="2">Belongs to the bacterial solute-binding protein 1 family.</text>
</comment>
<evidence type="ECO:0000313" key="7">
    <source>
        <dbReference type="Proteomes" id="UP001165962"/>
    </source>
</evidence>
<dbReference type="SUPFAM" id="SSF53850">
    <property type="entry name" value="Periplasmic binding protein-like II"/>
    <property type="match status" value="1"/>
</dbReference>
<dbReference type="CDD" id="cd13585">
    <property type="entry name" value="PBP2_TMBP_like"/>
    <property type="match status" value="1"/>
</dbReference>
<dbReference type="Proteomes" id="UP001165962">
    <property type="component" value="Unassembled WGS sequence"/>
</dbReference>
<evidence type="ECO:0000313" key="6">
    <source>
        <dbReference type="EMBL" id="NHN34925.1"/>
    </source>
</evidence>
<dbReference type="PANTHER" id="PTHR43649:SF31">
    <property type="entry name" value="SN-GLYCEROL-3-PHOSPHATE-BINDING PERIPLASMIC PROTEIN UGPB"/>
    <property type="match status" value="1"/>
</dbReference>
<dbReference type="PANTHER" id="PTHR43649">
    <property type="entry name" value="ARABINOSE-BINDING PROTEIN-RELATED"/>
    <property type="match status" value="1"/>
</dbReference>
<dbReference type="EMBL" id="JAAOIW010000024">
    <property type="protein sequence ID" value="NHN34925.1"/>
    <property type="molecule type" value="Genomic_DNA"/>
</dbReference>
<keyword evidence="3" id="KW-0813">Transport</keyword>
<organism evidence="6 7">
    <name type="scientific">Paenibacillus agricola</name>
    <dbReference type="NCBI Taxonomy" id="2716264"/>
    <lineage>
        <taxon>Bacteria</taxon>
        <taxon>Bacillati</taxon>
        <taxon>Bacillota</taxon>
        <taxon>Bacilli</taxon>
        <taxon>Bacillales</taxon>
        <taxon>Paenibacillaceae</taxon>
        <taxon>Paenibacillus</taxon>
    </lineage>
</organism>
<evidence type="ECO:0000256" key="3">
    <source>
        <dbReference type="ARBA" id="ARBA00022448"/>
    </source>
</evidence>